<feature type="compositionally biased region" description="Low complexity" evidence="8">
    <location>
        <begin position="219"/>
        <end position="242"/>
    </location>
</feature>
<evidence type="ECO:0000256" key="7">
    <source>
        <dbReference type="ARBA" id="ARBA00023288"/>
    </source>
</evidence>
<gene>
    <name evidence="10" type="ORF">CI238_12489</name>
</gene>
<evidence type="ECO:0000256" key="3">
    <source>
        <dbReference type="ARBA" id="ARBA00022622"/>
    </source>
</evidence>
<evidence type="ECO:0000256" key="6">
    <source>
        <dbReference type="ARBA" id="ARBA00023180"/>
    </source>
</evidence>
<dbReference type="PANTHER" id="PTHR34992:SF10">
    <property type="entry name" value="COPPER ACQUISITION FACTOR BIM1-LIKE DOMAIN-CONTAINING PROTEIN"/>
    <property type="match status" value="1"/>
</dbReference>
<keyword evidence="2" id="KW-1003">Cell membrane</keyword>
<accession>A0A161VGN2</accession>
<evidence type="ECO:0000256" key="2">
    <source>
        <dbReference type="ARBA" id="ARBA00022475"/>
    </source>
</evidence>
<sequence>LKCQDVRQSMSNMKSSSSLTIALYWLFAALAQGHTVISYPGWRGNTFITNETYPFGMQWTYPCGGLGVTQNRTHWPINGGAIAVQPGWNAGHKTALMYINLGFGEEPKNYTTVMVPRFLLTGPTNEEYEGTFCLPKVPIPKGVTLKEGDMASIQVVQAAQHGATLFSVRAKDILYPEKTDTCVDIIFTEDESKIPPVTDDNCFNSTDLKIEAATLETNSSPISEPSTATTASPTASPTSGASRTMVSVSGLISLLFLI</sequence>
<dbReference type="PANTHER" id="PTHR34992">
    <property type="entry name" value="HYPHAL ANASTAMOSIS-7 PROTEIN"/>
    <property type="match status" value="1"/>
</dbReference>
<evidence type="ECO:0000256" key="1">
    <source>
        <dbReference type="ARBA" id="ARBA00004609"/>
    </source>
</evidence>
<dbReference type="GO" id="GO:0005886">
    <property type="term" value="C:plasma membrane"/>
    <property type="evidence" value="ECO:0007669"/>
    <property type="project" value="UniProtKB-SubCell"/>
</dbReference>
<evidence type="ECO:0000259" key="9">
    <source>
        <dbReference type="Pfam" id="PF20238"/>
    </source>
</evidence>
<dbReference type="AlphaFoldDB" id="A0A161VGN2"/>
<dbReference type="GO" id="GO:0098552">
    <property type="term" value="C:side of membrane"/>
    <property type="evidence" value="ECO:0007669"/>
    <property type="project" value="UniProtKB-KW"/>
</dbReference>
<feature type="region of interest" description="Disordered" evidence="8">
    <location>
        <begin position="216"/>
        <end position="242"/>
    </location>
</feature>
<feature type="non-terminal residue" evidence="10">
    <location>
        <position position="1"/>
    </location>
</feature>
<dbReference type="Proteomes" id="UP000076584">
    <property type="component" value="Unassembled WGS sequence"/>
</dbReference>
<dbReference type="STRING" id="1573173.A0A161VGN2"/>
<evidence type="ECO:0000256" key="8">
    <source>
        <dbReference type="SAM" id="MobiDB-lite"/>
    </source>
</evidence>
<keyword evidence="7" id="KW-0449">Lipoprotein</keyword>
<dbReference type="InterPro" id="IPR046530">
    <property type="entry name" value="BIM1-like_dom"/>
</dbReference>
<dbReference type="CDD" id="cd21176">
    <property type="entry name" value="LPMO_auxiliary-like"/>
    <property type="match status" value="1"/>
</dbReference>
<comment type="caution">
    <text evidence="10">The sequence shown here is derived from an EMBL/GenBank/DDBJ whole genome shotgun (WGS) entry which is preliminary data.</text>
</comment>
<organism evidence="10 11">
    <name type="scientific">Colletotrichum incanum</name>
    <name type="common">Soybean anthracnose fungus</name>
    <dbReference type="NCBI Taxonomy" id="1573173"/>
    <lineage>
        <taxon>Eukaryota</taxon>
        <taxon>Fungi</taxon>
        <taxon>Dikarya</taxon>
        <taxon>Ascomycota</taxon>
        <taxon>Pezizomycotina</taxon>
        <taxon>Sordariomycetes</taxon>
        <taxon>Hypocreomycetidae</taxon>
        <taxon>Glomerellales</taxon>
        <taxon>Glomerellaceae</taxon>
        <taxon>Colletotrichum</taxon>
        <taxon>Colletotrichum spaethianum species complex</taxon>
    </lineage>
</organism>
<keyword evidence="5" id="KW-0472">Membrane</keyword>
<dbReference type="EMBL" id="LFIW01002460">
    <property type="protein sequence ID" value="KZL70194.1"/>
    <property type="molecule type" value="Genomic_DNA"/>
</dbReference>
<keyword evidence="6" id="KW-0325">Glycoprotein</keyword>
<protein>
    <recommendedName>
        <fullName evidence="9">Copper acquisition factor BIM1-like domain-containing protein</fullName>
    </recommendedName>
</protein>
<reference evidence="10 11" key="1">
    <citation type="submission" date="2015-06" db="EMBL/GenBank/DDBJ databases">
        <title>Survival trade-offs in plant roots during colonization by closely related pathogenic and mutualistic fungi.</title>
        <authorList>
            <person name="Hacquard S."/>
            <person name="Kracher B."/>
            <person name="Hiruma K."/>
            <person name="Weinman A."/>
            <person name="Muench P."/>
            <person name="Garrido Oter R."/>
            <person name="Ver Loren van Themaat E."/>
            <person name="Dallerey J.-F."/>
            <person name="Damm U."/>
            <person name="Henrissat B."/>
            <person name="Lespinet O."/>
            <person name="Thon M."/>
            <person name="Kemen E."/>
            <person name="McHardy A.C."/>
            <person name="Schulze-Lefert P."/>
            <person name="O'Connell R.J."/>
        </authorList>
    </citation>
    <scope>NUCLEOTIDE SEQUENCE [LARGE SCALE GENOMIC DNA]</scope>
    <source>
        <strain evidence="10 11">MAFF 238704</strain>
    </source>
</reference>
<keyword evidence="4" id="KW-0732">Signal</keyword>
<dbReference type="InterPro" id="IPR046936">
    <property type="entry name" value="BIM1-like"/>
</dbReference>
<evidence type="ECO:0000313" key="10">
    <source>
        <dbReference type="EMBL" id="KZL70194.1"/>
    </source>
</evidence>
<keyword evidence="3" id="KW-0336">GPI-anchor</keyword>
<evidence type="ECO:0000313" key="11">
    <source>
        <dbReference type="Proteomes" id="UP000076584"/>
    </source>
</evidence>
<evidence type="ECO:0000256" key="4">
    <source>
        <dbReference type="ARBA" id="ARBA00022729"/>
    </source>
</evidence>
<dbReference type="Pfam" id="PF20238">
    <property type="entry name" value="BIM1-like_dom"/>
    <property type="match status" value="1"/>
</dbReference>
<name>A0A161VGN2_COLIC</name>
<evidence type="ECO:0000256" key="5">
    <source>
        <dbReference type="ARBA" id="ARBA00023136"/>
    </source>
</evidence>
<proteinExistence type="predicted"/>
<comment type="subcellular location">
    <subcellularLocation>
        <location evidence="1">Cell membrane</location>
        <topology evidence="1">Lipid-anchor</topology>
        <topology evidence="1">GPI-anchor</topology>
    </subcellularLocation>
</comment>
<keyword evidence="11" id="KW-1185">Reference proteome</keyword>
<feature type="domain" description="Copper acquisition factor BIM1-like" evidence="9">
    <location>
        <begin position="32"/>
        <end position="207"/>
    </location>
</feature>